<dbReference type="Gene3D" id="3.40.440.10">
    <property type="entry name" value="Adenylosuccinate Synthetase, subunit A, domain 1"/>
    <property type="match status" value="1"/>
</dbReference>
<dbReference type="FunFam" id="1.10.300.10:FF:000001">
    <property type="entry name" value="Adenylosuccinate synthetase"/>
    <property type="match status" value="1"/>
</dbReference>
<dbReference type="EMBL" id="FUWM01000015">
    <property type="protein sequence ID" value="SJZ81029.1"/>
    <property type="molecule type" value="Genomic_DNA"/>
</dbReference>
<feature type="binding site" evidence="8">
    <location>
        <begin position="330"/>
        <end position="332"/>
    </location>
    <ligand>
        <name>GTP</name>
        <dbReference type="ChEBI" id="CHEBI:37565"/>
    </ligand>
</feature>
<dbReference type="NCBIfam" id="NF002223">
    <property type="entry name" value="PRK01117.1"/>
    <property type="match status" value="1"/>
</dbReference>
<gene>
    <name evidence="8" type="primary">purA</name>
    <name evidence="11" type="ORF">SAMN02745118_01878</name>
</gene>
<evidence type="ECO:0000256" key="2">
    <source>
        <dbReference type="ARBA" id="ARBA00022598"/>
    </source>
</evidence>
<comment type="catalytic activity">
    <reaction evidence="8 10">
        <text>IMP + L-aspartate + GTP = N(6)-(1,2-dicarboxyethyl)-AMP + GDP + phosphate + 2 H(+)</text>
        <dbReference type="Rhea" id="RHEA:15753"/>
        <dbReference type="ChEBI" id="CHEBI:15378"/>
        <dbReference type="ChEBI" id="CHEBI:29991"/>
        <dbReference type="ChEBI" id="CHEBI:37565"/>
        <dbReference type="ChEBI" id="CHEBI:43474"/>
        <dbReference type="ChEBI" id="CHEBI:57567"/>
        <dbReference type="ChEBI" id="CHEBI:58053"/>
        <dbReference type="ChEBI" id="CHEBI:58189"/>
        <dbReference type="EC" id="6.3.4.4"/>
    </reaction>
</comment>
<sequence>MATVVVVGSQWGDEGKGKITDMISRKADFVVRYQGGNNAGHTVVVGDKEFKLHLVPSGILYEDTTCIIANGVVVDPAVLIEELDYLANKGVEVTDFHISSNAHVIMPYHRALDKLEEERKGNGKIGTTGKGIGPVYMDKIGRFGIRMVDLLDEEALREKLEKTLALKNIMLEKVYEADGFEVDELVAEYLEYGKKLESFVTDTSYFINQAINKGANVLFEGAQGTLLDIDHGTYPFVTSSNPTSGGVCTGTGVGPTKIEDVIGIVKAYTTRVGEGPFPTELTGEMGEIIRDKGGEFGTTTGRPRRCGWFDATIVKYANRVNGLTSLAITKLDVLDGLEKIKICTGYKYKDEVLEEFPTNQNILEECEPIYEEFPGWEEDTSKIREYDELPENAKKYLDRISELVGTKISILSVGPKRAETMILDKFVD</sequence>
<evidence type="ECO:0000256" key="8">
    <source>
        <dbReference type="HAMAP-Rule" id="MF_00011"/>
    </source>
</evidence>
<dbReference type="GO" id="GO:0004019">
    <property type="term" value="F:adenylosuccinate synthase activity"/>
    <property type="evidence" value="ECO:0007669"/>
    <property type="project" value="UniProtKB-UniRule"/>
</dbReference>
<dbReference type="Gene3D" id="3.90.170.10">
    <property type="entry name" value="Adenylosuccinate Synthetase, subunit A, domain 3"/>
    <property type="match status" value="1"/>
</dbReference>
<evidence type="ECO:0000313" key="11">
    <source>
        <dbReference type="EMBL" id="SJZ81029.1"/>
    </source>
</evidence>
<evidence type="ECO:0000313" key="12">
    <source>
        <dbReference type="Proteomes" id="UP000190625"/>
    </source>
</evidence>
<evidence type="ECO:0000256" key="4">
    <source>
        <dbReference type="ARBA" id="ARBA00022741"/>
    </source>
</evidence>
<dbReference type="Gene3D" id="1.10.300.10">
    <property type="entry name" value="Adenylosuccinate Synthetase, subunit A, domain 2"/>
    <property type="match status" value="1"/>
</dbReference>
<dbReference type="GO" id="GO:0005737">
    <property type="term" value="C:cytoplasm"/>
    <property type="evidence" value="ECO:0007669"/>
    <property type="project" value="UniProtKB-SubCell"/>
</dbReference>
<dbReference type="PROSITE" id="PS01266">
    <property type="entry name" value="ADENYLOSUCCIN_SYN_1"/>
    <property type="match status" value="1"/>
</dbReference>
<feature type="binding site" description="in other chain" evidence="8">
    <location>
        <position position="128"/>
    </location>
    <ligand>
        <name>IMP</name>
        <dbReference type="ChEBI" id="CHEBI:58053"/>
        <note>ligand shared between dimeric partners</note>
    </ligand>
</feature>
<dbReference type="UniPathway" id="UPA00075">
    <property type="reaction ID" value="UER00335"/>
</dbReference>
<feature type="binding site" evidence="8">
    <location>
        <begin position="298"/>
        <end position="304"/>
    </location>
    <ligand>
        <name>substrate</name>
    </ligand>
</feature>
<dbReference type="EC" id="6.3.4.4" evidence="8 10"/>
<dbReference type="PANTHER" id="PTHR11846">
    <property type="entry name" value="ADENYLOSUCCINATE SYNTHETASE"/>
    <property type="match status" value="1"/>
</dbReference>
<dbReference type="InterPro" id="IPR027417">
    <property type="entry name" value="P-loop_NTPase"/>
</dbReference>
<feature type="binding site" evidence="8">
    <location>
        <position position="13"/>
    </location>
    <ligand>
        <name>Mg(2+)</name>
        <dbReference type="ChEBI" id="CHEBI:18420"/>
    </ligand>
</feature>
<evidence type="ECO:0000256" key="9">
    <source>
        <dbReference type="PROSITE-ProRule" id="PRU10134"/>
    </source>
</evidence>
<evidence type="ECO:0000256" key="5">
    <source>
        <dbReference type="ARBA" id="ARBA00022755"/>
    </source>
</evidence>
<feature type="binding site" evidence="8">
    <location>
        <begin position="12"/>
        <end position="18"/>
    </location>
    <ligand>
        <name>GTP</name>
        <dbReference type="ChEBI" id="CHEBI:37565"/>
    </ligand>
</feature>
<protein>
    <recommendedName>
        <fullName evidence="8 10">Adenylosuccinate synthetase</fullName>
        <shortName evidence="8">AMPSase</shortName>
        <shortName evidence="8">AdSS</shortName>
        <ecNumber evidence="8 10">6.3.4.4</ecNumber>
    </recommendedName>
    <alternativeName>
        <fullName evidence="8">IMP--aspartate ligase</fullName>
    </alternativeName>
</protein>
<dbReference type="RefSeq" id="WP_078810326.1">
    <property type="nucleotide sequence ID" value="NZ_FUWM01000015.1"/>
</dbReference>
<dbReference type="GO" id="GO:0044208">
    <property type="term" value="P:'de novo' AMP biosynthetic process"/>
    <property type="evidence" value="ECO:0007669"/>
    <property type="project" value="UniProtKB-UniRule"/>
</dbReference>
<evidence type="ECO:0000256" key="10">
    <source>
        <dbReference type="RuleBase" id="RU000520"/>
    </source>
</evidence>
<feature type="binding site" description="in other chain" evidence="8">
    <location>
        <position position="223"/>
    </location>
    <ligand>
        <name>IMP</name>
        <dbReference type="ChEBI" id="CHEBI:58053"/>
        <note>ligand shared between dimeric partners</note>
    </ligand>
</feature>
<feature type="binding site" evidence="8">
    <location>
        <position position="304"/>
    </location>
    <ligand>
        <name>GTP</name>
        <dbReference type="ChEBI" id="CHEBI:37565"/>
    </ligand>
</feature>
<dbReference type="InterPro" id="IPR042111">
    <property type="entry name" value="Adenylosuccinate_synth_dom3"/>
</dbReference>
<keyword evidence="4 8" id="KW-0547">Nucleotide-binding</keyword>
<feature type="binding site" description="in other chain" evidence="8">
    <location>
        <begin position="13"/>
        <end position="16"/>
    </location>
    <ligand>
        <name>IMP</name>
        <dbReference type="ChEBI" id="CHEBI:58053"/>
        <note>ligand shared between dimeric partners</note>
    </ligand>
</feature>
<dbReference type="HAMAP" id="MF_00011">
    <property type="entry name" value="Adenylosucc_synth"/>
    <property type="match status" value="1"/>
</dbReference>
<dbReference type="InterPro" id="IPR042109">
    <property type="entry name" value="Adenylosuccinate_synth_dom1"/>
</dbReference>
<dbReference type="SUPFAM" id="SSF52540">
    <property type="entry name" value="P-loop containing nucleoside triphosphate hydrolases"/>
    <property type="match status" value="1"/>
</dbReference>
<dbReference type="GO" id="GO:0005525">
    <property type="term" value="F:GTP binding"/>
    <property type="evidence" value="ECO:0007669"/>
    <property type="project" value="UniProtKB-UniRule"/>
</dbReference>
<dbReference type="OrthoDB" id="9807553at2"/>
<dbReference type="InterPro" id="IPR042110">
    <property type="entry name" value="Adenylosuccinate_synth_dom2"/>
</dbReference>
<reference evidence="12" key="1">
    <citation type="submission" date="2017-02" db="EMBL/GenBank/DDBJ databases">
        <authorList>
            <person name="Varghese N."/>
            <person name="Submissions S."/>
        </authorList>
    </citation>
    <scope>NUCLEOTIDE SEQUENCE [LARGE SCALE GENOMIC DNA]</scope>
    <source>
        <strain evidence="12">ATCC BAA-73</strain>
    </source>
</reference>
<dbReference type="GO" id="GO:0046040">
    <property type="term" value="P:IMP metabolic process"/>
    <property type="evidence" value="ECO:0007669"/>
    <property type="project" value="TreeGrafter"/>
</dbReference>
<comment type="subunit">
    <text evidence="1 8">Homodimer.</text>
</comment>
<dbReference type="NCBIfam" id="TIGR00184">
    <property type="entry name" value="purA"/>
    <property type="match status" value="1"/>
</dbReference>
<dbReference type="InterPro" id="IPR001114">
    <property type="entry name" value="Adenylosuccinate_synthetase"/>
</dbReference>
<comment type="similarity">
    <text evidence="8 10">Belongs to the adenylosuccinate synthetase family.</text>
</comment>
<feature type="active site" description="Proton acceptor" evidence="8">
    <location>
        <position position="13"/>
    </location>
</feature>
<dbReference type="AlphaFoldDB" id="A0A1T4NP82"/>
<keyword evidence="6 8" id="KW-0460">Magnesium</keyword>
<dbReference type="PROSITE" id="PS00513">
    <property type="entry name" value="ADENYLOSUCCIN_SYN_2"/>
    <property type="match status" value="1"/>
</dbReference>
<keyword evidence="3 8" id="KW-0479">Metal-binding</keyword>
<feature type="active site" description="Proton donor" evidence="8">
    <location>
        <position position="41"/>
    </location>
</feature>
<comment type="cofactor">
    <cofactor evidence="8">
        <name>Mg(2+)</name>
        <dbReference type="ChEBI" id="CHEBI:18420"/>
    </cofactor>
    <text evidence="8">Binds 1 Mg(2+) ion per subunit.</text>
</comment>
<comment type="pathway">
    <text evidence="8 10">Purine metabolism; AMP biosynthesis via de novo pathway; AMP from IMP: step 1/2.</text>
</comment>
<feature type="binding site" description="in other chain" evidence="8">
    <location>
        <position position="238"/>
    </location>
    <ligand>
        <name>IMP</name>
        <dbReference type="ChEBI" id="CHEBI:58053"/>
        <note>ligand shared between dimeric partners</note>
    </ligand>
</feature>
<dbReference type="GO" id="GO:0000287">
    <property type="term" value="F:magnesium ion binding"/>
    <property type="evidence" value="ECO:0007669"/>
    <property type="project" value="UniProtKB-UniRule"/>
</dbReference>
<keyword evidence="12" id="KW-1185">Reference proteome</keyword>
<dbReference type="SMART" id="SM00788">
    <property type="entry name" value="Adenylsucc_synt"/>
    <property type="match status" value="1"/>
</dbReference>
<keyword evidence="8" id="KW-0963">Cytoplasm</keyword>
<feature type="binding site" evidence="8">
    <location>
        <begin position="40"/>
        <end position="42"/>
    </location>
    <ligand>
        <name>GTP</name>
        <dbReference type="ChEBI" id="CHEBI:37565"/>
    </ligand>
</feature>
<feature type="binding site" description="in other chain" evidence="8">
    <location>
        <position position="302"/>
    </location>
    <ligand>
        <name>IMP</name>
        <dbReference type="ChEBI" id="CHEBI:58053"/>
        <note>ligand shared between dimeric partners</note>
    </ligand>
</feature>
<name>A0A1T4NP82_9FIRM</name>
<dbReference type="InterPro" id="IPR033128">
    <property type="entry name" value="Adenylosuccin_syn_Lys_AS"/>
</dbReference>
<keyword evidence="5 8" id="KW-0658">Purine biosynthesis</keyword>
<dbReference type="FunFam" id="3.90.170.10:FF:000001">
    <property type="entry name" value="Adenylosuccinate synthetase"/>
    <property type="match status" value="1"/>
</dbReference>
<feature type="binding site" description="in other chain" evidence="8">
    <location>
        <begin position="38"/>
        <end position="41"/>
    </location>
    <ligand>
        <name>IMP</name>
        <dbReference type="ChEBI" id="CHEBI:58053"/>
        <note>ligand shared between dimeric partners</note>
    </ligand>
</feature>
<keyword evidence="2 8" id="KW-0436">Ligase</keyword>
<dbReference type="PANTHER" id="PTHR11846:SF0">
    <property type="entry name" value="ADENYLOSUCCINATE SYNTHETASE"/>
    <property type="match status" value="1"/>
</dbReference>
<feature type="binding site" evidence="8">
    <location>
        <begin position="412"/>
        <end position="414"/>
    </location>
    <ligand>
        <name>GTP</name>
        <dbReference type="ChEBI" id="CHEBI:37565"/>
    </ligand>
</feature>
<evidence type="ECO:0000256" key="7">
    <source>
        <dbReference type="ARBA" id="ARBA00023134"/>
    </source>
</evidence>
<dbReference type="InterPro" id="IPR018220">
    <property type="entry name" value="Adenylosuccin_syn_GTP-bd"/>
</dbReference>
<dbReference type="CDD" id="cd03108">
    <property type="entry name" value="AdSS"/>
    <property type="match status" value="1"/>
</dbReference>
<comment type="function">
    <text evidence="8">Plays an important role in the de novo pathway of purine nucleotide biosynthesis. Catalyzes the first committed step in the biosynthesis of AMP from IMP.</text>
</comment>
<proteinExistence type="inferred from homology"/>
<dbReference type="Pfam" id="PF00709">
    <property type="entry name" value="Adenylsucc_synt"/>
    <property type="match status" value="1"/>
</dbReference>
<accession>A0A1T4NP82</accession>
<evidence type="ECO:0000256" key="6">
    <source>
        <dbReference type="ARBA" id="ARBA00022842"/>
    </source>
</evidence>
<feature type="active site" evidence="9">
    <location>
        <position position="139"/>
    </location>
</feature>
<organism evidence="11 12">
    <name type="scientific">Selenihalanaerobacter shriftii</name>
    <dbReference type="NCBI Taxonomy" id="142842"/>
    <lineage>
        <taxon>Bacteria</taxon>
        <taxon>Bacillati</taxon>
        <taxon>Bacillota</taxon>
        <taxon>Clostridia</taxon>
        <taxon>Halanaerobiales</taxon>
        <taxon>Halobacteroidaceae</taxon>
        <taxon>Selenihalanaerobacter</taxon>
    </lineage>
</organism>
<comment type="subcellular location">
    <subcellularLocation>
        <location evidence="8">Cytoplasm</location>
    </subcellularLocation>
</comment>
<evidence type="ECO:0000256" key="3">
    <source>
        <dbReference type="ARBA" id="ARBA00022723"/>
    </source>
</evidence>
<dbReference type="STRING" id="142842.SAMN02745118_01878"/>
<feature type="binding site" evidence="8">
    <location>
        <position position="40"/>
    </location>
    <ligand>
        <name>Mg(2+)</name>
        <dbReference type="ChEBI" id="CHEBI:18420"/>
    </ligand>
</feature>
<dbReference type="Proteomes" id="UP000190625">
    <property type="component" value="Unassembled WGS sequence"/>
</dbReference>
<keyword evidence="7 8" id="KW-0342">GTP-binding</keyword>
<feature type="binding site" evidence="8">
    <location>
        <position position="142"/>
    </location>
    <ligand>
        <name>IMP</name>
        <dbReference type="ChEBI" id="CHEBI:58053"/>
        <note>ligand shared between dimeric partners</note>
    </ligand>
</feature>
<evidence type="ECO:0000256" key="1">
    <source>
        <dbReference type="ARBA" id="ARBA00011738"/>
    </source>
</evidence>